<feature type="active site" description="Proton donor" evidence="2">
    <location>
        <position position="478"/>
    </location>
</feature>
<comment type="cofactor">
    <cofactor evidence="3">
        <name>FAD</name>
        <dbReference type="ChEBI" id="CHEBI:57692"/>
    </cofactor>
</comment>
<keyword evidence="3" id="KW-0285">Flavoprotein</keyword>
<dbReference type="Gene3D" id="3.30.560.10">
    <property type="entry name" value="Glucose Oxidase, domain 3"/>
    <property type="match status" value="1"/>
</dbReference>
<dbReference type="InterPro" id="IPR036188">
    <property type="entry name" value="FAD/NAD-bd_sf"/>
</dbReference>
<accession>A0A6A6HBE4</accession>
<organism evidence="6 7">
    <name type="scientific">Viridothelium virens</name>
    <name type="common">Speckled blister lichen</name>
    <name type="synonym">Trypethelium virens</name>
    <dbReference type="NCBI Taxonomy" id="1048519"/>
    <lineage>
        <taxon>Eukaryota</taxon>
        <taxon>Fungi</taxon>
        <taxon>Dikarya</taxon>
        <taxon>Ascomycota</taxon>
        <taxon>Pezizomycotina</taxon>
        <taxon>Dothideomycetes</taxon>
        <taxon>Dothideomycetes incertae sedis</taxon>
        <taxon>Trypetheliales</taxon>
        <taxon>Trypetheliaceae</taxon>
        <taxon>Viridothelium</taxon>
    </lineage>
</organism>
<dbReference type="GO" id="GO:0016614">
    <property type="term" value="F:oxidoreductase activity, acting on CH-OH group of donors"/>
    <property type="evidence" value="ECO:0007669"/>
    <property type="project" value="InterPro"/>
</dbReference>
<feature type="active site" description="Proton acceptor" evidence="2">
    <location>
        <position position="516"/>
    </location>
</feature>
<gene>
    <name evidence="6" type="ORF">EV356DRAFT_575826</name>
</gene>
<dbReference type="EMBL" id="ML991791">
    <property type="protein sequence ID" value="KAF2235444.1"/>
    <property type="molecule type" value="Genomic_DNA"/>
</dbReference>
<reference evidence="6" key="1">
    <citation type="journal article" date="2020" name="Stud. Mycol.">
        <title>101 Dothideomycetes genomes: a test case for predicting lifestyles and emergence of pathogens.</title>
        <authorList>
            <person name="Haridas S."/>
            <person name="Albert R."/>
            <person name="Binder M."/>
            <person name="Bloem J."/>
            <person name="Labutti K."/>
            <person name="Salamov A."/>
            <person name="Andreopoulos B."/>
            <person name="Baker S."/>
            <person name="Barry K."/>
            <person name="Bills G."/>
            <person name="Bluhm B."/>
            <person name="Cannon C."/>
            <person name="Castanera R."/>
            <person name="Culley D."/>
            <person name="Daum C."/>
            <person name="Ezra D."/>
            <person name="Gonzalez J."/>
            <person name="Henrissat B."/>
            <person name="Kuo A."/>
            <person name="Liang C."/>
            <person name="Lipzen A."/>
            <person name="Lutzoni F."/>
            <person name="Magnuson J."/>
            <person name="Mondo S."/>
            <person name="Nolan M."/>
            <person name="Ohm R."/>
            <person name="Pangilinan J."/>
            <person name="Park H.-J."/>
            <person name="Ramirez L."/>
            <person name="Alfaro M."/>
            <person name="Sun H."/>
            <person name="Tritt A."/>
            <person name="Yoshinaga Y."/>
            <person name="Zwiers L.-H."/>
            <person name="Turgeon B."/>
            <person name="Goodwin S."/>
            <person name="Spatafora J."/>
            <person name="Crous P."/>
            <person name="Grigoriev I."/>
        </authorList>
    </citation>
    <scope>NUCLEOTIDE SEQUENCE</scope>
    <source>
        <strain evidence="6">Tuck. ex Michener</strain>
    </source>
</reference>
<dbReference type="PIRSF" id="PIRSF000137">
    <property type="entry name" value="Alcohol_oxidase"/>
    <property type="match status" value="1"/>
</dbReference>
<dbReference type="Gene3D" id="3.50.50.60">
    <property type="entry name" value="FAD/NAD(P)-binding domain"/>
    <property type="match status" value="1"/>
</dbReference>
<dbReference type="Pfam" id="PF05199">
    <property type="entry name" value="GMC_oxred_C"/>
    <property type="match status" value="1"/>
</dbReference>
<proteinExistence type="inferred from homology"/>
<dbReference type="SUPFAM" id="SSF54373">
    <property type="entry name" value="FAD-linked reductases, C-terminal domain"/>
    <property type="match status" value="1"/>
</dbReference>
<dbReference type="GO" id="GO:0050660">
    <property type="term" value="F:flavin adenine dinucleotide binding"/>
    <property type="evidence" value="ECO:0007669"/>
    <property type="project" value="InterPro"/>
</dbReference>
<dbReference type="InterPro" id="IPR007867">
    <property type="entry name" value="GMC_OxRtase_C"/>
</dbReference>
<evidence type="ECO:0000256" key="2">
    <source>
        <dbReference type="PIRSR" id="PIRSR000137-1"/>
    </source>
</evidence>
<keyword evidence="3" id="KW-0274">FAD</keyword>
<protein>
    <submittedName>
        <fullName evidence="6">GMC oxidoreductase</fullName>
    </submittedName>
</protein>
<evidence type="ECO:0000259" key="5">
    <source>
        <dbReference type="PROSITE" id="PS00624"/>
    </source>
</evidence>
<feature type="region of interest" description="Disordered" evidence="4">
    <location>
        <begin position="136"/>
        <end position="158"/>
    </location>
</feature>
<evidence type="ECO:0000256" key="1">
    <source>
        <dbReference type="ARBA" id="ARBA00010790"/>
    </source>
</evidence>
<dbReference type="PANTHER" id="PTHR11552">
    <property type="entry name" value="GLUCOSE-METHANOL-CHOLINE GMC OXIDOREDUCTASE"/>
    <property type="match status" value="1"/>
</dbReference>
<dbReference type="InterPro" id="IPR000172">
    <property type="entry name" value="GMC_OxRdtase_N"/>
</dbReference>
<dbReference type="PROSITE" id="PS00624">
    <property type="entry name" value="GMC_OXRED_2"/>
    <property type="match status" value="1"/>
</dbReference>
<keyword evidence="7" id="KW-1185">Reference proteome</keyword>
<dbReference type="PANTHER" id="PTHR11552:SF123">
    <property type="entry name" value="GMC OXIDOREDUCTASE (AFU_ORTHOLOGUE AFUA_2G01770)-RELATED"/>
    <property type="match status" value="1"/>
</dbReference>
<feature type="domain" description="Glucose-methanol-choline oxidoreductase N-terminal" evidence="5">
    <location>
        <begin position="257"/>
        <end position="271"/>
    </location>
</feature>
<sequence>MAIEEKTFDYLIVGGGLAGCVVASRLRQARPELSIALLEAGPDESHNEKVLKPAAARSLGGTALLSQYKTTPQAHLDSRQIDIYGGRLLGGSSATNYGAWTRGHAEDYDTWARLVGDEKWSYRELLPYFKRSEHYHGPSDDSQHGYQGPIHTSSGGRNYPLQDIIKDIYKDAGFLMNSDMNTGDPVGISRLVESWYQGERQHAGICYPLQGVSVLTNNPVHKIIIVADNTGTRSATAVKLTGGQILHAKQEVIVCCGALRTPQLLMLSGIGPASELAKHNIDQQVDLPVGMNLHDHPTIPLTFKLRYPERGLAVGSPKFMSKPDHFTGNPMDWFITAAVAATDLGKVAKIDGSSPEERRPVDFEITCLYTGSQFGAPDGSYITFGVVCLSPTSRGTVTLQSNNAEDIPVIDPQYLSTERDRTIICSGIRLILRMMESPTAKEHFVGEAPSEGFSQLTPTSTDAEIDSRIRSSTNCVHHPAGTASMGRVVDSECRVKGVNGLRVVDASIVPAPICAHMQAPVYGIAERAADMIL</sequence>
<dbReference type="AlphaFoldDB" id="A0A6A6HBE4"/>
<dbReference type="PROSITE" id="PS51257">
    <property type="entry name" value="PROKAR_LIPOPROTEIN"/>
    <property type="match status" value="1"/>
</dbReference>
<comment type="similarity">
    <text evidence="1">Belongs to the GMC oxidoreductase family.</text>
</comment>
<evidence type="ECO:0000313" key="6">
    <source>
        <dbReference type="EMBL" id="KAF2235444.1"/>
    </source>
</evidence>
<dbReference type="SUPFAM" id="SSF51905">
    <property type="entry name" value="FAD/NAD(P)-binding domain"/>
    <property type="match status" value="1"/>
</dbReference>
<dbReference type="InterPro" id="IPR012132">
    <property type="entry name" value="GMC_OxRdtase"/>
</dbReference>
<dbReference type="Proteomes" id="UP000800092">
    <property type="component" value="Unassembled WGS sequence"/>
</dbReference>
<evidence type="ECO:0000256" key="4">
    <source>
        <dbReference type="SAM" id="MobiDB-lite"/>
    </source>
</evidence>
<dbReference type="Pfam" id="PF00732">
    <property type="entry name" value="GMC_oxred_N"/>
    <property type="match status" value="1"/>
</dbReference>
<evidence type="ECO:0000256" key="3">
    <source>
        <dbReference type="PIRSR" id="PIRSR000137-2"/>
    </source>
</evidence>
<evidence type="ECO:0000313" key="7">
    <source>
        <dbReference type="Proteomes" id="UP000800092"/>
    </source>
</evidence>
<name>A0A6A6HBE4_VIRVR</name>
<dbReference type="OrthoDB" id="269227at2759"/>
<feature type="binding site" evidence="3">
    <location>
        <position position="220"/>
    </location>
    <ligand>
        <name>FAD</name>
        <dbReference type="ChEBI" id="CHEBI:57692"/>
    </ligand>
</feature>